<comment type="caution">
    <text evidence="2">The sequence shown here is derived from an EMBL/GenBank/DDBJ whole genome shotgun (WGS) entry which is preliminary data.</text>
</comment>
<sequence>MTRSDLSPIERLLSDFSFYADRGDGAALAELFVPDGVLYVGGQKLEGREKIADDCNRRALQSDRKTRHIWSNLRVERADPNTASTTAVQLTFEQRDTDTPTQLRISDLFDELQKGVDGVWRFACRTINREMALSI</sequence>
<dbReference type="Pfam" id="PF13577">
    <property type="entry name" value="SnoaL_4"/>
    <property type="match status" value="1"/>
</dbReference>
<dbReference type="SUPFAM" id="SSF54427">
    <property type="entry name" value="NTF2-like"/>
    <property type="match status" value="1"/>
</dbReference>
<dbReference type="EMBL" id="JAQQCF010000016">
    <property type="protein sequence ID" value="MFM0638753.1"/>
    <property type="molecule type" value="Genomic_DNA"/>
</dbReference>
<feature type="domain" description="SnoaL-like" evidence="1">
    <location>
        <begin position="5"/>
        <end position="125"/>
    </location>
</feature>
<dbReference type="Proteomes" id="UP001629432">
    <property type="component" value="Unassembled WGS sequence"/>
</dbReference>
<dbReference type="RefSeq" id="WP_408226671.1">
    <property type="nucleotide sequence ID" value="NZ_JAQQCF010000016.1"/>
</dbReference>
<evidence type="ECO:0000259" key="1">
    <source>
        <dbReference type="Pfam" id="PF13577"/>
    </source>
</evidence>
<name>A0ABW9DUR9_9BURK</name>
<proteinExistence type="predicted"/>
<evidence type="ECO:0000313" key="2">
    <source>
        <dbReference type="EMBL" id="MFM0638753.1"/>
    </source>
</evidence>
<accession>A0ABW9DUR9</accession>
<keyword evidence="3" id="KW-1185">Reference proteome</keyword>
<dbReference type="InterPro" id="IPR032710">
    <property type="entry name" value="NTF2-like_dom_sf"/>
</dbReference>
<evidence type="ECO:0000313" key="3">
    <source>
        <dbReference type="Proteomes" id="UP001629432"/>
    </source>
</evidence>
<reference evidence="2 3" key="1">
    <citation type="journal article" date="2024" name="Chem. Sci.">
        <title>Discovery of megapolipeptins by genome mining of a Burkholderiales bacteria collection.</title>
        <authorList>
            <person name="Paulo B.S."/>
            <person name="Recchia M.J.J."/>
            <person name="Lee S."/>
            <person name="Fergusson C.H."/>
            <person name="Romanowski S.B."/>
            <person name="Hernandez A."/>
            <person name="Krull N."/>
            <person name="Liu D.Y."/>
            <person name="Cavanagh H."/>
            <person name="Bos A."/>
            <person name="Gray C.A."/>
            <person name="Murphy B.T."/>
            <person name="Linington R.G."/>
            <person name="Eustaquio A.S."/>
        </authorList>
    </citation>
    <scope>NUCLEOTIDE SEQUENCE [LARGE SCALE GENOMIC DNA]</scope>
    <source>
        <strain evidence="2 3">RL17-338-BIC-A</strain>
    </source>
</reference>
<dbReference type="Gene3D" id="3.10.450.50">
    <property type="match status" value="1"/>
</dbReference>
<protein>
    <submittedName>
        <fullName evidence="2">Nuclear transport factor 2 family protein</fullName>
    </submittedName>
</protein>
<dbReference type="InterPro" id="IPR037401">
    <property type="entry name" value="SnoaL-like"/>
</dbReference>
<organism evidence="2 3">
    <name type="scientific">Paraburkholderia metrosideri</name>
    <dbReference type="NCBI Taxonomy" id="580937"/>
    <lineage>
        <taxon>Bacteria</taxon>
        <taxon>Pseudomonadati</taxon>
        <taxon>Pseudomonadota</taxon>
        <taxon>Betaproteobacteria</taxon>
        <taxon>Burkholderiales</taxon>
        <taxon>Burkholderiaceae</taxon>
        <taxon>Paraburkholderia</taxon>
    </lineage>
</organism>
<gene>
    <name evidence="2" type="ORF">PQQ63_18820</name>
</gene>